<dbReference type="InParanoid" id="K5V872"/>
<organism evidence="1 2">
    <name type="scientific">Phanerochaete carnosa (strain HHB-10118-sp)</name>
    <name type="common">White-rot fungus</name>
    <name type="synonym">Peniophora carnosa</name>
    <dbReference type="NCBI Taxonomy" id="650164"/>
    <lineage>
        <taxon>Eukaryota</taxon>
        <taxon>Fungi</taxon>
        <taxon>Dikarya</taxon>
        <taxon>Basidiomycota</taxon>
        <taxon>Agaricomycotina</taxon>
        <taxon>Agaricomycetes</taxon>
        <taxon>Polyporales</taxon>
        <taxon>Phanerochaetaceae</taxon>
        <taxon>Phanerochaete</taxon>
    </lineage>
</organism>
<feature type="non-terminal residue" evidence="1">
    <location>
        <position position="1"/>
    </location>
</feature>
<evidence type="ECO:0000313" key="1">
    <source>
        <dbReference type="EMBL" id="EKM58991.1"/>
    </source>
</evidence>
<feature type="non-terminal residue" evidence="1">
    <location>
        <position position="55"/>
    </location>
</feature>
<dbReference type="STRING" id="650164.K5V872"/>
<dbReference type="AlphaFoldDB" id="K5V872"/>
<keyword evidence="2" id="KW-1185">Reference proteome</keyword>
<accession>K5V872</accession>
<evidence type="ECO:0000313" key="2">
    <source>
        <dbReference type="Proteomes" id="UP000008370"/>
    </source>
</evidence>
<protein>
    <submittedName>
        <fullName evidence="1">Uncharacterized protein</fullName>
    </submittedName>
</protein>
<dbReference type="HOGENOM" id="CLU_181930_1_0_1"/>
<dbReference type="EMBL" id="JH930469">
    <property type="protein sequence ID" value="EKM58991.1"/>
    <property type="molecule type" value="Genomic_DNA"/>
</dbReference>
<dbReference type="RefSeq" id="XP_007391574.1">
    <property type="nucleotide sequence ID" value="XM_007391512.1"/>
</dbReference>
<dbReference type="Proteomes" id="UP000008370">
    <property type="component" value="Unassembled WGS sequence"/>
</dbReference>
<proteinExistence type="predicted"/>
<name>K5V872_PHACS</name>
<gene>
    <name evidence="1" type="ORF">PHACADRAFT_77444</name>
</gene>
<dbReference type="KEGG" id="pco:PHACADRAFT_77444"/>
<dbReference type="GeneID" id="18920312"/>
<reference evidence="1 2" key="1">
    <citation type="journal article" date="2012" name="BMC Genomics">
        <title>Comparative genomics of the white-rot fungi, Phanerochaete carnosa and P. chrysosporium, to elucidate the genetic basis of the distinct wood types they colonize.</title>
        <authorList>
            <person name="Suzuki H."/>
            <person name="MacDonald J."/>
            <person name="Syed K."/>
            <person name="Salamov A."/>
            <person name="Hori C."/>
            <person name="Aerts A."/>
            <person name="Henrissat B."/>
            <person name="Wiebenga A."/>
            <person name="vanKuyk P.A."/>
            <person name="Barry K."/>
            <person name="Lindquist E."/>
            <person name="LaButti K."/>
            <person name="Lapidus A."/>
            <person name="Lucas S."/>
            <person name="Coutinho P."/>
            <person name="Gong Y."/>
            <person name="Samejima M."/>
            <person name="Mahadevan R."/>
            <person name="Abou-Zaid M."/>
            <person name="de Vries R.P."/>
            <person name="Igarashi K."/>
            <person name="Yadav J.S."/>
            <person name="Grigoriev I.V."/>
            <person name="Master E.R."/>
        </authorList>
    </citation>
    <scope>NUCLEOTIDE SEQUENCE [LARGE SCALE GENOMIC DNA]</scope>
    <source>
        <strain evidence="1 2">HHB-10118-sp</strain>
    </source>
</reference>
<sequence length="55" mass="6102">AGFDALYGHVFCIGGTLEYLLRGLSLETVQTLGRWASDAFHVYLCKHSQILAPYV</sequence>
<dbReference type="OrthoDB" id="2794913at2759"/>